<dbReference type="InterPro" id="IPR000683">
    <property type="entry name" value="Gfo/Idh/MocA-like_OxRdtase_N"/>
</dbReference>
<dbReference type="Pfam" id="PF01408">
    <property type="entry name" value="GFO_IDH_MocA"/>
    <property type="match status" value="1"/>
</dbReference>
<evidence type="ECO:0000313" key="4">
    <source>
        <dbReference type="Proteomes" id="UP000034680"/>
    </source>
</evidence>
<protein>
    <submittedName>
        <fullName evidence="3">Putative nad-binding rossmann fold oxidoreductase family protein</fullName>
    </submittedName>
</protein>
<reference evidence="3 4" key="2">
    <citation type="submission" date="2015-05" db="EMBL/GenBank/DDBJ databases">
        <authorList>
            <person name="Morales-Cruz A."/>
            <person name="Amrine K.C."/>
            <person name="Cantu D."/>
        </authorList>
    </citation>
    <scope>NUCLEOTIDE SEQUENCE [LARGE SCALE GENOMIC DNA]</scope>
    <source>
        <strain evidence="3">DA912</strain>
    </source>
</reference>
<gene>
    <name evidence="3" type="ORF">UCDDA912_g09848</name>
</gene>
<dbReference type="SUPFAM" id="SSF51735">
    <property type="entry name" value="NAD(P)-binding Rossmann-fold domains"/>
    <property type="match status" value="1"/>
</dbReference>
<accession>A0A0G2F7N2</accession>
<dbReference type="InterPro" id="IPR051450">
    <property type="entry name" value="Gfo/Idh/MocA_Oxidoreductases"/>
</dbReference>
<name>A0A0G2F7N2_9PEZI</name>
<dbReference type="GO" id="GO:0000166">
    <property type="term" value="F:nucleotide binding"/>
    <property type="evidence" value="ECO:0007669"/>
    <property type="project" value="InterPro"/>
</dbReference>
<dbReference type="InterPro" id="IPR004104">
    <property type="entry name" value="Gfo/Idh/MocA-like_OxRdtase_C"/>
</dbReference>
<sequence length="462" mass="51432">MGEEEPQRKRYALVGTGGRSSFYYTAIATDYRATSEIVGLCDTNQTRMNVANNKLESLGHGKVPTFLAVDFDKMITTLKPDEVIVTAGPDRLHNIYIVRAMELGCNVVTEKPMTIDTPRCKEILQAVDRTGQKVRVTFNYRYAPHNTRVFEVLRSGAIGKVTSVHFEWMLNTSHGADYFRRWHRDKRNSGGLLVHKSTHHFDLVNFWLQTRPETVYAQGGLKFYGRENAEGRGVARFYTRSHGSEAARGDPFALHMENNDGLKALYLDAEHEDDYHRDQSVFSDGISIEDTMNVLVRYKNGAVMTYSLTAYAPWEGFRVSFNGTGGRLEVEVVENSYVNAGGDQSLEGSLERRTILLRPLFEKPQEVEIGESKGAHGGGDSVLLQDLFGEPVSDEYRRAASHIDGAASILTGMFYPVPTNAEVPGGDKKENYRKLTATGIAANISIATGQVVKCDDILALPE</sequence>
<organism evidence="3 4">
    <name type="scientific">Diaporthe ampelina</name>
    <dbReference type="NCBI Taxonomy" id="1214573"/>
    <lineage>
        <taxon>Eukaryota</taxon>
        <taxon>Fungi</taxon>
        <taxon>Dikarya</taxon>
        <taxon>Ascomycota</taxon>
        <taxon>Pezizomycotina</taxon>
        <taxon>Sordariomycetes</taxon>
        <taxon>Sordariomycetidae</taxon>
        <taxon>Diaporthales</taxon>
        <taxon>Diaporthaceae</taxon>
        <taxon>Diaporthe</taxon>
    </lineage>
</organism>
<dbReference type="InterPro" id="IPR036291">
    <property type="entry name" value="NAD(P)-bd_dom_sf"/>
</dbReference>
<dbReference type="STRING" id="1214573.A0A0G2F7N2"/>
<dbReference type="Gene3D" id="3.30.360.10">
    <property type="entry name" value="Dihydrodipicolinate Reductase, domain 2"/>
    <property type="match status" value="1"/>
</dbReference>
<dbReference type="OrthoDB" id="408743at2759"/>
<dbReference type="SUPFAM" id="SSF55347">
    <property type="entry name" value="Glyceraldehyde-3-phosphate dehydrogenase-like, C-terminal domain"/>
    <property type="match status" value="1"/>
</dbReference>
<reference evidence="3 4" key="1">
    <citation type="submission" date="2015-05" db="EMBL/GenBank/DDBJ databases">
        <title>Distinctive expansion of gene families associated with plant cell wall degradation and secondary metabolism in the genomes of grapevine trunk pathogens.</title>
        <authorList>
            <person name="Lawrence D.P."/>
            <person name="Travadon R."/>
            <person name="Rolshausen P.E."/>
            <person name="Baumgartner K."/>
        </authorList>
    </citation>
    <scope>NUCLEOTIDE SEQUENCE [LARGE SCALE GENOMIC DNA]</scope>
    <source>
        <strain evidence="3">DA912</strain>
    </source>
</reference>
<feature type="domain" description="Gfo/Idh/MocA-like oxidoreductase C-terminal" evidence="2">
    <location>
        <begin position="152"/>
        <end position="339"/>
    </location>
</feature>
<evidence type="ECO:0000259" key="2">
    <source>
        <dbReference type="Pfam" id="PF02894"/>
    </source>
</evidence>
<feature type="domain" description="Gfo/Idh/MocA-like oxidoreductase N-terminal" evidence="1">
    <location>
        <begin position="10"/>
        <end position="138"/>
    </location>
</feature>
<dbReference type="PANTHER" id="PTHR43377">
    <property type="entry name" value="BILIVERDIN REDUCTASE A"/>
    <property type="match status" value="1"/>
</dbReference>
<evidence type="ECO:0000259" key="1">
    <source>
        <dbReference type="Pfam" id="PF01408"/>
    </source>
</evidence>
<proteinExistence type="predicted"/>
<dbReference type="Proteomes" id="UP000034680">
    <property type="component" value="Unassembled WGS sequence"/>
</dbReference>
<evidence type="ECO:0000313" key="3">
    <source>
        <dbReference type="EMBL" id="KKY30224.1"/>
    </source>
</evidence>
<dbReference type="PANTHER" id="PTHR43377:SF2">
    <property type="entry name" value="BINDING ROSSMANN FOLD OXIDOREDUCTASE, PUTATIVE (AFU_ORTHOLOGUE AFUA_4G00560)-RELATED"/>
    <property type="match status" value="1"/>
</dbReference>
<dbReference type="Pfam" id="PF02894">
    <property type="entry name" value="GFO_IDH_MocA_C"/>
    <property type="match status" value="1"/>
</dbReference>
<dbReference type="AlphaFoldDB" id="A0A0G2F7N2"/>
<dbReference type="Gene3D" id="3.40.50.720">
    <property type="entry name" value="NAD(P)-binding Rossmann-like Domain"/>
    <property type="match status" value="1"/>
</dbReference>
<keyword evidence="4" id="KW-1185">Reference proteome</keyword>
<dbReference type="EMBL" id="LCUC01000516">
    <property type="protein sequence ID" value="KKY30224.1"/>
    <property type="molecule type" value="Genomic_DNA"/>
</dbReference>
<comment type="caution">
    <text evidence="3">The sequence shown here is derived from an EMBL/GenBank/DDBJ whole genome shotgun (WGS) entry which is preliminary data.</text>
</comment>